<proteinExistence type="predicted"/>
<dbReference type="Proteomes" id="UP000287872">
    <property type="component" value="Unassembled WGS sequence"/>
</dbReference>
<accession>A0A401URP1</accession>
<gene>
    <name evidence="2" type="ORF">Ctaglu_37910</name>
</gene>
<comment type="caution">
    <text evidence="2">The sequence shown here is derived from an EMBL/GenBank/DDBJ whole genome shotgun (WGS) entry which is preliminary data.</text>
</comment>
<reference evidence="2 3" key="1">
    <citation type="submission" date="2018-11" db="EMBL/GenBank/DDBJ databases">
        <title>Genome sequencing and assembly of Clostridium tagluense strain A121.</title>
        <authorList>
            <person name="Murakami T."/>
            <person name="Segawa T."/>
            <person name="Shcherbakova V.A."/>
            <person name="Mori H."/>
            <person name="Yoshimura Y."/>
        </authorList>
    </citation>
    <scope>NUCLEOTIDE SEQUENCE [LARGE SCALE GENOMIC DNA]</scope>
    <source>
        <strain evidence="2 3">A121</strain>
    </source>
</reference>
<dbReference type="EMBL" id="BHYK01000028">
    <property type="protein sequence ID" value="GCD12168.1"/>
    <property type="molecule type" value="Genomic_DNA"/>
</dbReference>
<dbReference type="AlphaFoldDB" id="A0A401URP1"/>
<evidence type="ECO:0000313" key="3">
    <source>
        <dbReference type="Proteomes" id="UP000287872"/>
    </source>
</evidence>
<evidence type="ECO:0000313" key="2">
    <source>
        <dbReference type="EMBL" id="GCD12168.1"/>
    </source>
</evidence>
<protein>
    <recommendedName>
        <fullName evidence="1">DUF6440 domain-containing protein</fullName>
    </recommendedName>
</protein>
<feature type="domain" description="DUF6440" evidence="1">
    <location>
        <begin position="12"/>
        <end position="62"/>
    </location>
</feature>
<dbReference type="OrthoDB" id="9135364at2"/>
<dbReference type="RefSeq" id="WP_125004643.1">
    <property type="nucleotide sequence ID" value="NZ_BHYK01000028.1"/>
</dbReference>
<dbReference type="InterPro" id="IPR045515">
    <property type="entry name" value="DUF6440"/>
</dbReference>
<keyword evidence="3" id="KW-1185">Reference proteome</keyword>
<name>A0A401URP1_9CLOT</name>
<organism evidence="2 3">
    <name type="scientific">Clostridium tagluense</name>
    <dbReference type="NCBI Taxonomy" id="360422"/>
    <lineage>
        <taxon>Bacteria</taxon>
        <taxon>Bacillati</taxon>
        <taxon>Bacillota</taxon>
        <taxon>Clostridia</taxon>
        <taxon>Eubacteriales</taxon>
        <taxon>Clostridiaceae</taxon>
        <taxon>Clostridium</taxon>
    </lineage>
</organism>
<dbReference type="Pfam" id="PF20037">
    <property type="entry name" value="DUF6440"/>
    <property type="match status" value="1"/>
</dbReference>
<evidence type="ECO:0000259" key="1">
    <source>
        <dbReference type="Pfam" id="PF20037"/>
    </source>
</evidence>
<sequence length="67" mass="7628">MFNKKDKSQNNKFKTIDDYFYALAVTSKIIVDKGTITNYLINIKDYAGAITVLLDKDGNTMFSQVKL</sequence>